<dbReference type="EMBL" id="HBGL01002680">
    <property type="protein sequence ID" value="CAD9289147.1"/>
    <property type="molecule type" value="Transcribed_RNA"/>
</dbReference>
<feature type="repeat" description="WD" evidence="4">
    <location>
        <begin position="537"/>
        <end position="576"/>
    </location>
</feature>
<name>A0A7S1V604_9EUKA</name>
<sequence length="648" mass="70849">MPMLTFIYNADGENEEALLETPLNETIAETVARLFGEPLFSLPPDVTQHDMTVELQSATSDSTLPLQSDKSWADQSVSPNARVHLSIRSIGGSSGGKGEPVPPATEASVRKATWDPLDVALAQAEQVVQYQWDAKANEWSQTLILAVLPPDSVTGRRFLRNLADPDHEYEMLSTGDDDPRKDEDAFGAVTAAALAEVHARKLADRRVAGLDVSIGTVHGCVVPGRKRSDANRRFLLVQCPDTADEAVDPRAAEVIEAFRHFVYATSQRSQVVGSMRAVPGRPGVYDSVEMFVRDKRSKQFPDEAAAAKALASHTCNSFCAVLALPDDMSIDARGAGIGPSRVTDGRFASTVDNSKTHDLGDLGDFGCVKELKDHKDMVTSLAVSKTHLFSSAADKTINVYELTHLDKVATIKAHRDEVTCLFVDDDRHRLFSASMDNTVKVWDIENPASIDKEVRKIGDVEASHAVAASSAYVVVAWGKQVKVYDRDKVSDMARKELSGHKKKIRCLAVAGHFAFSGSNDKTVRVWDLQDFTCKYVLDEHTGWIRALTIVDKALYSAAYDSSIKVWSLESLECEKTITGGGKVESLCVWNDYLFAGADDARVKVFAVDDHSLALQFKEQKLAVLAIACSDSLIAFGSHDRTVRVYGLL</sequence>
<proteinExistence type="predicted"/>
<evidence type="ECO:0000256" key="4">
    <source>
        <dbReference type="PROSITE-ProRule" id="PRU00221"/>
    </source>
</evidence>
<dbReference type="Gene3D" id="3.20.200.10">
    <property type="entry name" value="MHCK/EF2 kinase"/>
    <property type="match status" value="1"/>
</dbReference>
<reference evidence="5" key="1">
    <citation type="submission" date="2021-01" db="EMBL/GenBank/DDBJ databases">
        <authorList>
            <person name="Corre E."/>
            <person name="Pelletier E."/>
            <person name="Niang G."/>
            <person name="Scheremetjew M."/>
            <person name="Finn R."/>
            <person name="Kale V."/>
            <person name="Holt S."/>
            <person name="Cochrane G."/>
            <person name="Meng A."/>
            <person name="Brown T."/>
            <person name="Cohen L."/>
        </authorList>
    </citation>
    <scope>NUCLEOTIDE SEQUENCE</scope>
    <source>
        <strain evidence="5">ATCC 50979</strain>
    </source>
</reference>
<dbReference type="PROSITE" id="PS50082">
    <property type="entry name" value="WD_REPEATS_2"/>
    <property type="match status" value="4"/>
</dbReference>
<dbReference type="PROSITE" id="PS50294">
    <property type="entry name" value="WD_REPEATS_REGION"/>
    <property type="match status" value="2"/>
</dbReference>
<dbReference type="GO" id="GO:0005737">
    <property type="term" value="C:cytoplasm"/>
    <property type="evidence" value="ECO:0007669"/>
    <property type="project" value="TreeGrafter"/>
</dbReference>
<protein>
    <recommendedName>
        <fullName evidence="6">NLE domain-containing protein</fullName>
    </recommendedName>
</protein>
<evidence type="ECO:0000256" key="3">
    <source>
        <dbReference type="ARBA" id="ARBA00022737"/>
    </source>
</evidence>
<dbReference type="Pfam" id="PF00400">
    <property type="entry name" value="WD40"/>
    <property type="match status" value="4"/>
</dbReference>
<feature type="repeat" description="WD" evidence="4">
    <location>
        <begin position="497"/>
        <end position="529"/>
    </location>
</feature>
<feature type="repeat" description="WD" evidence="4">
    <location>
        <begin position="371"/>
        <end position="410"/>
    </location>
</feature>
<dbReference type="PROSITE" id="PS00678">
    <property type="entry name" value="WD_REPEATS_1"/>
    <property type="match status" value="2"/>
</dbReference>
<gene>
    <name evidence="5" type="ORF">SSP0437_LOCUS2046</name>
</gene>
<dbReference type="AlphaFoldDB" id="A0A7S1V604"/>
<keyword evidence="1" id="KW-0963">Cytoplasm</keyword>
<keyword evidence="3" id="KW-0677">Repeat</keyword>
<dbReference type="GO" id="GO:0005634">
    <property type="term" value="C:nucleus"/>
    <property type="evidence" value="ECO:0007669"/>
    <property type="project" value="TreeGrafter"/>
</dbReference>
<dbReference type="SUPFAM" id="SSF50978">
    <property type="entry name" value="WD40 repeat-like"/>
    <property type="match status" value="1"/>
</dbReference>
<organism evidence="5">
    <name type="scientific">Sexangularia sp. CB-2014</name>
    <dbReference type="NCBI Taxonomy" id="1486929"/>
    <lineage>
        <taxon>Eukaryota</taxon>
        <taxon>Amoebozoa</taxon>
        <taxon>Tubulinea</taxon>
        <taxon>Elardia</taxon>
        <taxon>Arcellinida</taxon>
        <taxon>Arcellinida incertae sedis</taxon>
        <taxon>Sexangularia</taxon>
    </lineage>
</organism>
<dbReference type="SMART" id="SM00320">
    <property type="entry name" value="WD40"/>
    <property type="match status" value="6"/>
</dbReference>
<dbReference type="PANTHER" id="PTHR19849:SF0">
    <property type="entry name" value="PHOSPHOLIPASE A-2-ACTIVATING PROTEIN"/>
    <property type="match status" value="1"/>
</dbReference>
<dbReference type="GO" id="GO:0010992">
    <property type="term" value="P:ubiquitin recycling"/>
    <property type="evidence" value="ECO:0007669"/>
    <property type="project" value="TreeGrafter"/>
</dbReference>
<accession>A0A7S1V604</accession>
<dbReference type="PANTHER" id="PTHR19849">
    <property type="entry name" value="PHOSPHOLIPASE A-2-ACTIVATING PROTEIN"/>
    <property type="match status" value="1"/>
</dbReference>
<dbReference type="PRINTS" id="PR00320">
    <property type="entry name" value="GPROTEINBRPT"/>
</dbReference>
<evidence type="ECO:0000256" key="1">
    <source>
        <dbReference type="ARBA" id="ARBA00022490"/>
    </source>
</evidence>
<dbReference type="InterPro" id="IPR020472">
    <property type="entry name" value="WD40_PAC1"/>
</dbReference>
<dbReference type="InterPro" id="IPR015943">
    <property type="entry name" value="WD40/YVTN_repeat-like_dom_sf"/>
</dbReference>
<dbReference type="InterPro" id="IPR001680">
    <property type="entry name" value="WD40_rpt"/>
</dbReference>
<feature type="repeat" description="WD" evidence="4">
    <location>
        <begin position="411"/>
        <end position="452"/>
    </location>
</feature>
<evidence type="ECO:0008006" key="6">
    <source>
        <dbReference type="Google" id="ProtNLM"/>
    </source>
</evidence>
<dbReference type="CDD" id="cd00200">
    <property type="entry name" value="WD40"/>
    <property type="match status" value="1"/>
</dbReference>
<evidence type="ECO:0000256" key="2">
    <source>
        <dbReference type="ARBA" id="ARBA00022574"/>
    </source>
</evidence>
<dbReference type="GO" id="GO:0043130">
    <property type="term" value="F:ubiquitin binding"/>
    <property type="evidence" value="ECO:0007669"/>
    <property type="project" value="TreeGrafter"/>
</dbReference>
<keyword evidence="2 4" id="KW-0853">WD repeat</keyword>
<dbReference type="Gene3D" id="2.130.10.10">
    <property type="entry name" value="YVTN repeat-like/Quinoprotein amine dehydrogenase"/>
    <property type="match status" value="2"/>
</dbReference>
<evidence type="ECO:0000313" key="5">
    <source>
        <dbReference type="EMBL" id="CAD9289147.1"/>
    </source>
</evidence>
<dbReference type="InterPro" id="IPR019775">
    <property type="entry name" value="WD40_repeat_CS"/>
</dbReference>
<dbReference type="InterPro" id="IPR036322">
    <property type="entry name" value="WD40_repeat_dom_sf"/>
</dbReference>
<dbReference type="GO" id="GO:0043161">
    <property type="term" value="P:proteasome-mediated ubiquitin-dependent protein catabolic process"/>
    <property type="evidence" value="ECO:0007669"/>
    <property type="project" value="TreeGrafter"/>
</dbReference>